<dbReference type="GeneID" id="9678037"/>
<sequence length="49" mass="5653">IISIGSYINSGGYYYYSYSIIRGYNKIIPVDIYILSYPLISKALIYSIF</sequence>
<evidence type="ECO:0000313" key="1">
    <source>
        <dbReference type="EMBL" id="EEU34489.1"/>
    </source>
</evidence>
<proteinExistence type="predicted"/>
<reference evidence="1 2" key="1">
    <citation type="journal article" date="2009" name="PLoS Genet.">
        <title>The genome of Nectria haematococca: contribution of supernumerary chromosomes to gene expansion.</title>
        <authorList>
            <person name="Coleman J.J."/>
            <person name="Rounsley S.D."/>
            <person name="Rodriguez-Carres M."/>
            <person name="Kuo A."/>
            <person name="Wasmann C.C."/>
            <person name="Grimwood J."/>
            <person name="Schmutz J."/>
            <person name="Taga M."/>
            <person name="White G.J."/>
            <person name="Zhou S."/>
            <person name="Schwartz D.C."/>
            <person name="Freitag M."/>
            <person name="Ma L.J."/>
            <person name="Danchin E.G."/>
            <person name="Henrissat B."/>
            <person name="Coutinho P.M."/>
            <person name="Nelson D.R."/>
            <person name="Straney D."/>
            <person name="Napoli C.A."/>
            <person name="Barker B.M."/>
            <person name="Gribskov M."/>
            <person name="Rep M."/>
            <person name="Kroken S."/>
            <person name="Molnar I."/>
            <person name="Rensing C."/>
            <person name="Kennell J.C."/>
            <person name="Zamora J."/>
            <person name="Farman M.L."/>
            <person name="Selker E.U."/>
            <person name="Salamov A."/>
            <person name="Shapiro H."/>
            <person name="Pangilinan J."/>
            <person name="Lindquist E."/>
            <person name="Lamers C."/>
            <person name="Grigoriev I.V."/>
            <person name="Geiser D.M."/>
            <person name="Covert S.F."/>
            <person name="Temporini E."/>
            <person name="Vanetten H.D."/>
        </authorList>
    </citation>
    <scope>NUCLEOTIDE SEQUENCE [LARGE SCALE GENOMIC DNA]</scope>
    <source>
        <strain evidence="2">ATCC MYA-4622 / CBS 123669 / FGSC 9596 / NRRL 45880 / 77-13-4</strain>
    </source>
</reference>
<dbReference type="RefSeq" id="XP_003040202.1">
    <property type="nucleotide sequence ID" value="XM_003040156.1"/>
</dbReference>
<feature type="non-terminal residue" evidence="1">
    <location>
        <position position="1"/>
    </location>
</feature>
<protein>
    <submittedName>
        <fullName evidence="1">Uncharacterized protein</fullName>
    </submittedName>
</protein>
<dbReference type="Proteomes" id="UP000005206">
    <property type="component" value="Chromosome 13"/>
</dbReference>
<dbReference type="PANTHER" id="PTHR11995">
    <property type="entry name" value="NADH DEHYDROGENASE"/>
    <property type="match status" value="1"/>
</dbReference>
<dbReference type="AlphaFoldDB" id="C7ZNA8"/>
<dbReference type="KEGG" id="nhe:NECHADRAFT_55017"/>
<dbReference type="eggNOG" id="KOG1687">
    <property type="taxonomic scope" value="Eukaryota"/>
</dbReference>
<dbReference type="GO" id="GO:0008137">
    <property type="term" value="F:NADH dehydrogenase (ubiquinone) activity"/>
    <property type="evidence" value="ECO:0007669"/>
    <property type="project" value="TreeGrafter"/>
</dbReference>
<dbReference type="GO" id="GO:0015990">
    <property type="term" value="P:electron transport coupled proton transport"/>
    <property type="evidence" value="ECO:0007669"/>
    <property type="project" value="TreeGrafter"/>
</dbReference>
<gene>
    <name evidence="1" type="ORF">NECHADRAFT_55017</name>
</gene>
<dbReference type="InParanoid" id="C7ZNA8"/>
<dbReference type="HOGENOM" id="CLU_181194_0_0_1"/>
<dbReference type="VEuPathDB" id="FungiDB:NECHADRAFT_55017"/>
<organism evidence="1 2">
    <name type="scientific">Fusarium vanettenii (strain ATCC MYA-4622 / CBS 123669 / FGSC 9596 / NRRL 45880 / 77-13-4)</name>
    <name type="common">Fusarium solani subsp. pisi</name>
    <dbReference type="NCBI Taxonomy" id="660122"/>
    <lineage>
        <taxon>Eukaryota</taxon>
        <taxon>Fungi</taxon>
        <taxon>Dikarya</taxon>
        <taxon>Ascomycota</taxon>
        <taxon>Pezizomycotina</taxon>
        <taxon>Sordariomycetes</taxon>
        <taxon>Hypocreomycetidae</taxon>
        <taxon>Hypocreales</taxon>
        <taxon>Nectriaceae</taxon>
        <taxon>Fusarium</taxon>
        <taxon>Fusarium solani species complex</taxon>
        <taxon>Fusarium vanettenii</taxon>
    </lineage>
</organism>
<dbReference type="EMBL" id="GG698965">
    <property type="protein sequence ID" value="EEU34489.1"/>
    <property type="molecule type" value="Genomic_DNA"/>
</dbReference>
<accession>C7ZNA8</accession>
<dbReference type="Gene3D" id="3.40.50.12280">
    <property type="match status" value="1"/>
</dbReference>
<dbReference type="SUPFAM" id="SSF56770">
    <property type="entry name" value="HydA/Nqo6-like"/>
    <property type="match status" value="1"/>
</dbReference>
<keyword evidence="2" id="KW-1185">Reference proteome</keyword>
<dbReference type="GO" id="GO:0009060">
    <property type="term" value="P:aerobic respiration"/>
    <property type="evidence" value="ECO:0007669"/>
    <property type="project" value="TreeGrafter"/>
</dbReference>
<name>C7ZNA8_FUSV7</name>
<dbReference type="GO" id="GO:0032981">
    <property type="term" value="P:mitochondrial respiratory chain complex I assembly"/>
    <property type="evidence" value="ECO:0007669"/>
    <property type="project" value="TreeGrafter"/>
</dbReference>
<dbReference type="GO" id="GO:0045271">
    <property type="term" value="C:respiratory chain complex I"/>
    <property type="evidence" value="ECO:0007669"/>
    <property type="project" value="TreeGrafter"/>
</dbReference>
<dbReference type="GO" id="GO:0005739">
    <property type="term" value="C:mitochondrion"/>
    <property type="evidence" value="ECO:0007669"/>
    <property type="project" value="GOC"/>
</dbReference>
<dbReference type="PANTHER" id="PTHR11995:SF14">
    <property type="entry name" value="NADH DEHYDROGENASE [UBIQUINONE] IRON-SULFUR PROTEIN 7, MITOCHONDRIAL"/>
    <property type="match status" value="1"/>
</dbReference>
<dbReference type="STRING" id="660122.C7ZNA8"/>
<evidence type="ECO:0000313" key="2">
    <source>
        <dbReference type="Proteomes" id="UP000005206"/>
    </source>
</evidence>